<accession>A0A1Y2CCS5</accession>
<sequence length="106" mass="10892">MEPRNTLFPTLKQIIKPRFSEPSFAQQSPRSSDESLSPTGSGLGRGGSATQSQSTAIVAESATTAPPPPPTGTTATTSQSIPPKVPSPAHSPVHDQPGPPPLGLRT</sequence>
<feature type="region of interest" description="Disordered" evidence="1">
    <location>
        <begin position="1"/>
        <end position="106"/>
    </location>
</feature>
<feature type="compositionally biased region" description="Polar residues" evidence="1">
    <location>
        <begin position="23"/>
        <end position="40"/>
    </location>
</feature>
<reference evidence="2 3" key="1">
    <citation type="submission" date="2016-07" db="EMBL/GenBank/DDBJ databases">
        <title>Pervasive Adenine N6-methylation of Active Genes in Fungi.</title>
        <authorList>
            <consortium name="DOE Joint Genome Institute"/>
            <person name="Mondo S.J."/>
            <person name="Dannebaum R.O."/>
            <person name="Kuo R.C."/>
            <person name="Labutti K."/>
            <person name="Haridas S."/>
            <person name="Kuo A."/>
            <person name="Salamov A."/>
            <person name="Ahrendt S.R."/>
            <person name="Lipzen A."/>
            <person name="Sullivan W."/>
            <person name="Andreopoulos W.B."/>
            <person name="Clum A."/>
            <person name="Lindquist E."/>
            <person name="Daum C."/>
            <person name="Ramamoorthy G.K."/>
            <person name="Gryganskyi A."/>
            <person name="Culley D."/>
            <person name="Magnuson J.K."/>
            <person name="James T.Y."/>
            <person name="O'Malley M.A."/>
            <person name="Stajich J.E."/>
            <person name="Spatafora J.W."/>
            <person name="Visel A."/>
            <person name="Grigoriev I.V."/>
        </authorList>
    </citation>
    <scope>NUCLEOTIDE SEQUENCE [LARGE SCALE GENOMIC DNA]</scope>
    <source>
        <strain evidence="2 3">JEL800</strain>
    </source>
</reference>
<evidence type="ECO:0000256" key="1">
    <source>
        <dbReference type="SAM" id="MobiDB-lite"/>
    </source>
</evidence>
<dbReference type="EMBL" id="MCGO01000021">
    <property type="protein sequence ID" value="ORY44833.1"/>
    <property type="molecule type" value="Genomic_DNA"/>
</dbReference>
<dbReference type="AlphaFoldDB" id="A0A1Y2CCS5"/>
<protein>
    <submittedName>
        <fullName evidence="2">Uncharacterized protein</fullName>
    </submittedName>
</protein>
<organism evidence="2 3">
    <name type="scientific">Rhizoclosmatium globosum</name>
    <dbReference type="NCBI Taxonomy" id="329046"/>
    <lineage>
        <taxon>Eukaryota</taxon>
        <taxon>Fungi</taxon>
        <taxon>Fungi incertae sedis</taxon>
        <taxon>Chytridiomycota</taxon>
        <taxon>Chytridiomycota incertae sedis</taxon>
        <taxon>Chytridiomycetes</taxon>
        <taxon>Chytridiales</taxon>
        <taxon>Chytriomycetaceae</taxon>
        <taxon>Rhizoclosmatium</taxon>
    </lineage>
</organism>
<dbReference type="Proteomes" id="UP000193642">
    <property type="component" value="Unassembled WGS sequence"/>
</dbReference>
<comment type="caution">
    <text evidence="2">The sequence shown here is derived from an EMBL/GenBank/DDBJ whole genome shotgun (WGS) entry which is preliminary data.</text>
</comment>
<proteinExistence type="predicted"/>
<evidence type="ECO:0000313" key="2">
    <source>
        <dbReference type="EMBL" id="ORY44833.1"/>
    </source>
</evidence>
<feature type="compositionally biased region" description="Pro residues" evidence="1">
    <location>
        <begin position="97"/>
        <end position="106"/>
    </location>
</feature>
<evidence type="ECO:0000313" key="3">
    <source>
        <dbReference type="Proteomes" id="UP000193642"/>
    </source>
</evidence>
<name>A0A1Y2CCS5_9FUNG</name>
<keyword evidence="3" id="KW-1185">Reference proteome</keyword>
<gene>
    <name evidence="2" type="ORF">BCR33DRAFT_210846</name>
</gene>